<gene>
    <name evidence="1" type="ORF">EVAR_79629_1</name>
</gene>
<protein>
    <submittedName>
        <fullName evidence="1">Uncharacterized protein</fullName>
    </submittedName>
</protein>
<organism evidence="1 2">
    <name type="scientific">Eumeta variegata</name>
    <name type="common">Bagworm moth</name>
    <name type="synonym">Eumeta japonica</name>
    <dbReference type="NCBI Taxonomy" id="151549"/>
    <lineage>
        <taxon>Eukaryota</taxon>
        <taxon>Metazoa</taxon>
        <taxon>Ecdysozoa</taxon>
        <taxon>Arthropoda</taxon>
        <taxon>Hexapoda</taxon>
        <taxon>Insecta</taxon>
        <taxon>Pterygota</taxon>
        <taxon>Neoptera</taxon>
        <taxon>Endopterygota</taxon>
        <taxon>Lepidoptera</taxon>
        <taxon>Glossata</taxon>
        <taxon>Ditrysia</taxon>
        <taxon>Tineoidea</taxon>
        <taxon>Psychidae</taxon>
        <taxon>Oiketicinae</taxon>
        <taxon>Eumeta</taxon>
    </lineage>
</organism>
<evidence type="ECO:0000313" key="1">
    <source>
        <dbReference type="EMBL" id="GBP24782.1"/>
    </source>
</evidence>
<dbReference type="EMBL" id="BGZK01000165">
    <property type="protein sequence ID" value="GBP24782.1"/>
    <property type="molecule type" value="Genomic_DNA"/>
</dbReference>
<sequence length="88" mass="10130">MYGELRWLTGLKGVCFGPDGPRFDPYHERIDRRVFNSSQIELQAPCYREHFKLSVLDVVTASVRAFFSSRRPALSHHKAQGLKYASTE</sequence>
<name>A0A4C1UFN2_EUMVA</name>
<proteinExistence type="predicted"/>
<evidence type="ECO:0000313" key="2">
    <source>
        <dbReference type="Proteomes" id="UP000299102"/>
    </source>
</evidence>
<comment type="caution">
    <text evidence="1">The sequence shown here is derived from an EMBL/GenBank/DDBJ whole genome shotgun (WGS) entry which is preliminary data.</text>
</comment>
<keyword evidence="2" id="KW-1185">Reference proteome</keyword>
<reference evidence="1 2" key="1">
    <citation type="journal article" date="2019" name="Commun. Biol.">
        <title>The bagworm genome reveals a unique fibroin gene that provides high tensile strength.</title>
        <authorList>
            <person name="Kono N."/>
            <person name="Nakamura H."/>
            <person name="Ohtoshi R."/>
            <person name="Tomita M."/>
            <person name="Numata K."/>
            <person name="Arakawa K."/>
        </authorList>
    </citation>
    <scope>NUCLEOTIDE SEQUENCE [LARGE SCALE GENOMIC DNA]</scope>
</reference>
<accession>A0A4C1UFN2</accession>
<dbReference type="AlphaFoldDB" id="A0A4C1UFN2"/>
<dbReference type="Proteomes" id="UP000299102">
    <property type="component" value="Unassembled WGS sequence"/>
</dbReference>